<dbReference type="Pfam" id="PF00069">
    <property type="entry name" value="Pkinase"/>
    <property type="match status" value="1"/>
</dbReference>
<keyword evidence="6" id="KW-0723">Serine/threonine-protein kinase</keyword>
<name>A0ABR1ZBP0_9ROSI</name>
<evidence type="ECO:0000256" key="16">
    <source>
        <dbReference type="ARBA" id="ARBA00023170"/>
    </source>
</evidence>
<organism evidence="23 24">
    <name type="scientific">Hibiscus sabdariffa</name>
    <name type="common">roselle</name>
    <dbReference type="NCBI Taxonomy" id="183260"/>
    <lineage>
        <taxon>Eukaryota</taxon>
        <taxon>Viridiplantae</taxon>
        <taxon>Streptophyta</taxon>
        <taxon>Embryophyta</taxon>
        <taxon>Tracheophyta</taxon>
        <taxon>Spermatophyta</taxon>
        <taxon>Magnoliopsida</taxon>
        <taxon>eudicotyledons</taxon>
        <taxon>Gunneridae</taxon>
        <taxon>Pentapetalae</taxon>
        <taxon>rosids</taxon>
        <taxon>malvids</taxon>
        <taxon>Malvales</taxon>
        <taxon>Malvaceae</taxon>
        <taxon>Malvoideae</taxon>
        <taxon>Hibiscus</taxon>
    </lineage>
</organism>
<evidence type="ECO:0000256" key="7">
    <source>
        <dbReference type="ARBA" id="ARBA00022679"/>
    </source>
</evidence>
<dbReference type="EC" id="2.7.11.1" evidence="4"/>
<dbReference type="InterPro" id="IPR013320">
    <property type="entry name" value="ConA-like_dom_sf"/>
</dbReference>
<evidence type="ECO:0000256" key="1">
    <source>
        <dbReference type="ARBA" id="ARBA00004251"/>
    </source>
</evidence>
<evidence type="ECO:0000256" key="14">
    <source>
        <dbReference type="ARBA" id="ARBA00022989"/>
    </source>
</evidence>
<dbReference type="EMBL" id="JBBPBN010001704">
    <property type="protein sequence ID" value="KAK8477722.1"/>
    <property type="molecule type" value="Genomic_DNA"/>
</dbReference>
<evidence type="ECO:0000256" key="3">
    <source>
        <dbReference type="ARBA" id="ARBA00010217"/>
    </source>
</evidence>
<evidence type="ECO:0000256" key="13">
    <source>
        <dbReference type="ARBA" id="ARBA00022840"/>
    </source>
</evidence>
<dbReference type="PROSITE" id="PS00107">
    <property type="entry name" value="PROTEIN_KINASE_ATP"/>
    <property type="match status" value="1"/>
</dbReference>
<feature type="chain" id="PRO_5046853208" description="non-specific serine/threonine protein kinase" evidence="21">
    <location>
        <begin position="25"/>
        <end position="692"/>
    </location>
</feature>
<accession>A0ABR1ZBP0</accession>
<keyword evidence="11 18" id="KW-0547">Nucleotide-binding</keyword>
<keyword evidence="7" id="KW-0808">Transferase</keyword>
<dbReference type="SUPFAM" id="SSF56112">
    <property type="entry name" value="Protein kinase-like (PK-like)"/>
    <property type="match status" value="1"/>
</dbReference>
<keyword evidence="12" id="KW-0418">Kinase</keyword>
<gene>
    <name evidence="23" type="ORF">V6N11_082005</name>
</gene>
<keyword evidence="15 20" id="KW-0472">Membrane</keyword>
<keyword evidence="17" id="KW-0325">Glycoprotein</keyword>
<feature type="signal peptide" evidence="21">
    <location>
        <begin position="1"/>
        <end position="24"/>
    </location>
</feature>
<keyword evidence="10" id="KW-0430">Lectin</keyword>
<evidence type="ECO:0000256" key="19">
    <source>
        <dbReference type="SAM" id="MobiDB-lite"/>
    </source>
</evidence>
<evidence type="ECO:0000256" key="4">
    <source>
        <dbReference type="ARBA" id="ARBA00012513"/>
    </source>
</evidence>
<evidence type="ECO:0000256" key="5">
    <source>
        <dbReference type="ARBA" id="ARBA00022475"/>
    </source>
</evidence>
<keyword evidence="24" id="KW-1185">Reference proteome</keyword>
<evidence type="ECO:0000259" key="22">
    <source>
        <dbReference type="PROSITE" id="PS50011"/>
    </source>
</evidence>
<evidence type="ECO:0000313" key="23">
    <source>
        <dbReference type="EMBL" id="KAK8477722.1"/>
    </source>
</evidence>
<keyword evidence="13 18" id="KW-0067">ATP-binding</keyword>
<comment type="similarity">
    <text evidence="2">In the N-terminal section; belongs to the leguminous lectin family.</text>
</comment>
<keyword evidence="9 21" id="KW-0732">Signal</keyword>
<keyword evidence="14 20" id="KW-1133">Transmembrane helix</keyword>
<dbReference type="InterPro" id="IPR050528">
    <property type="entry name" value="L-type_Lectin-RKs"/>
</dbReference>
<evidence type="ECO:0000256" key="11">
    <source>
        <dbReference type="ARBA" id="ARBA00022741"/>
    </source>
</evidence>
<evidence type="ECO:0000256" key="10">
    <source>
        <dbReference type="ARBA" id="ARBA00022734"/>
    </source>
</evidence>
<dbReference type="SUPFAM" id="SSF49899">
    <property type="entry name" value="Concanavalin A-like lectins/glucanases"/>
    <property type="match status" value="1"/>
</dbReference>
<dbReference type="PROSITE" id="PS50011">
    <property type="entry name" value="PROTEIN_KINASE_DOM"/>
    <property type="match status" value="1"/>
</dbReference>
<dbReference type="SMART" id="SM00220">
    <property type="entry name" value="S_TKc"/>
    <property type="match status" value="1"/>
</dbReference>
<evidence type="ECO:0000256" key="2">
    <source>
        <dbReference type="ARBA" id="ARBA00008536"/>
    </source>
</evidence>
<keyword evidence="8 20" id="KW-0812">Transmembrane</keyword>
<feature type="region of interest" description="Disordered" evidence="19">
    <location>
        <begin position="667"/>
        <end position="692"/>
    </location>
</feature>
<evidence type="ECO:0000256" key="17">
    <source>
        <dbReference type="ARBA" id="ARBA00023180"/>
    </source>
</evidence>
<dbReference type="Gene3D" id="2.60.120.200">
    <property type="match status" value="1"/>
</dbReference>
<evidence type="ECO:0000256" key="8">
    <source>
        <dbReference type="ARBA" id="ARBA00022692"/>
    </source>
</evidence>
<dbReference type="CDD" id="cd06899">
    <property type="entry name" value="lectin_legume_LecRK_Arcelin_ConA"/>
    <property type="match status" value="1"/>
</dbReference>
<feature type="transmembrane region" description="Helical" evidence="20">
    <location>
        <begin position="293"/>
        <end position="316"/>
    </location>
</feature>
<evidence type="ECO:0000313" key="24">
    <source>
        <dbReference type="Proteomes" id="UP001396334"/>
    </source>
</evidence>
<dbReference type="Gene3D" id="1.10.510.10">
    <property type="entry name" value="Transferase(Phosphotransferase) domain 1"/>
    <property type="match status" value="1"/>
</dbReference>
<proteinExistence type="inferred from homology"/>
<dbReference type="InterPro" id="IPR001220">
    <property type="entry name" value="Legume_lectin_dom"/>
</dbReference>
<dbReference type="Pfam" id="PF00139">
    <property type="entry name" value="Lectin_legB"/>
    <property type="match status" value="1"/>
</dbReference>
<evidence type="ECO:0000256" key="21">
    <source>
        <dbReference type="SAM" id="SignalP"/>
    </source>
</evidence>
<reference evidence="23 24" key="1">
    <citation type="journal article" date="2024" name="G3 (Bethesda)">
        <title>Genome assembly of Hibiscus sabdariffa L. provides insights into metabolisms of medicinal natural products.</title>
        <authorList>
            <person name="Kim T."/>
        </authorList>
    </citation>
    <scope>NUCLEOTIDE SEQUENCE [LARGE SCALE GENOMIC DNA]</scope>
    <source>
        <strain evidence="23">TK-2024</strain>
        <tissue evidence="23">Old leaves</tissue>
    </source>
</reference>
<dbReference type="CDD" id="cd14066">
    <property type="entry name" value="STKc_IRAK"/>
    <property type="match status" value="1"/>
</dbReference>
<dbReference type="InterPro" id="IPR019825">
    <property type="entry name" value="Lectin_legB_Mn/Ca_BS"/>
</dbReference>
<protein>
    <recommendedName>
        <fullName evidence="4">non-specific serine/threonine protein kinase</fullName>
        <ecNumber evidence="4">2.7.11.1</ecNumber>
    </recommendedName>
</protein>
<keyword evidence="5" id="KW-1003">Cell membrane</keyword>
<comment type="caution">
    <text evidence="23">The sequence shown here is derived from an EMBL/GenBank/DDBJ whole genome shotgun (WGS) entry which is preliminary data.</text>
</comment>
<keyword evidence="16" id="KW-0675">Receptor</keyword>
<sequence>MVATLRSFPLWLLSCLAVIPMANSQHPDQFFYTNGFLHSNLKLDGSAEIRSTGLLQLTNTSRLLTGHAFYPSPINFNTSSTSAPSLSFSTNFVIAIVPESKETSGHGVAFVISKSMDFSHADAIQYLGLVNESTDGDPSNHFIAVEFDTIFSLGTDTIDGNHVGIDLNSVKSNQSIASAYFSNEEGKNISLDLKSGHPIQVWIDYHGQQQLLNVTLAPKNSPKSNQPLLSTSIDLSDILKDTMYVGFSAATGSLESCSHYIMGWSFNRSGEAQSLKMSELPKLPKNGGRKNTVLLITIIAAVVLLLLIIIGTTYVYRRKKYEEIHEDWEKEYGPHRFSYKVLHIATKGFKDKQLLGIGGFGKVYKGTLPYTSEQIAVKKVSHESNQGMKEFVSEIASMGRLRHKNLVPLLGYCRRKRELLLVYDCMENGSLDKFLFNDDKPALNWFQRFQIIRGVASALLYLHEEGEQVVLHRDIKASNVLIDSDLNGRLGDFGLARLYDRDSDAQTTRLVGTIGYMDPELTRTGRATKAADVFAFGAFLLEVACGRKPFEPNLPPEEIFLVDVVKRCFKRDVIVDASDPRLQGNYVVEEVERVLKLGLLCSNPIPDLRPTIKQVVQYLEGNASLPHIQLDSRPQPTPFSILKTLPQSSTEINISIADNLEFDSVTSFSSSEGKDHPPNSLSSTDSVLHIGR</sequence>
<evidence type="ECO:0000256" key="6">
    <source>
        <dbReference type="ARBA" id="ARBA00022527"/>
    </source>
</evidence>
<evidence type="ECO:0000256" key="15">
    <source>
        <dbReference type="ARBA" id="ARBA00023136"/>
    </source>
</evidence>
<feature type="domain" description="Protein kinase" evidence="22">
    <location>
        <begin position="349"/>
        <end position="630"/>
    </location>
</feature>
<dbReference type="PANTHER" id="PTHR27007">
    <property type="match status" value="1"/>
</dbReference>
<dbReference type="PROSITE" id="PS00108">
    <property type="entry name" value="PROTEIN_KINASE_ST"/>
    <property type="match status" value="1"/>
</dbReference>
<dbReference type="InterPro" id="IPR008271">
    <property type="entry name" value="Ser/Thr_kinase_AS"/>
</dbReference>
<evidence type="ECO:0000256" key="12">
    <source>
        <dbReference type="ARBA" id="ARBA00022777"/>
    </source>
</evidence>
<dbReference type="Proteomes" id="UP001396334">
    <property type="component" value="Unassembled WGS sequence"/>
</dbReference>
<evidence type="ECO:0000256" key="20">
    <source>
        <dbReference type="SAM" id="Phobius"/>
    </source>
</evidence>
<dbReference type="InterPro" id="IPR000719">
    <property type="entry name" value="Prot_kinase_dom"/>
</dbReference>
<dbReference type="Gene3D" id="3.30.200.20">
    <property type="entry name" value="Phosphorylase Kinase, domain 1"/>
    <property type="match status" value="1"/>
</dbReference>
<comment type="subcellular location">
    <subcellularLocation>
        <location evidence="1">Cell membrane</location>
        <topology evidence="1">Single-pass type I membrane protein</topology>
    </subcellularLocation>
</comment>
<dbReference type="PROSITE" id="PS00307">
    <property type="entry name" value="LECTIN_LEGUME_BETA"/>
    <property type="match status" value="1"/>
</dbReference>
<feature type="binding site" evidence="18">
    <location>
        <position position="379"/>
    </location>
    <ligand>
        <name>ATP</name>
        <dbReference type="ChEBI" id="CHEBI:30616"/>
    </ligand>
</feature>
<dbReference type="InterPro" id="IPR017441">
    <property type="entry name" value="Protein_kinase_ATP_BS"/>
</dbReference>
<evidence type="ECO:0000256" key="18">
    <source>
        <dbReference type="PROSITE-ProRule" id="PRU10141"/>
    </source>
</evidence>
<comment type="similarity">
    <text evidence="3">In the C-terminal section; belongs to the protein kinase superfamily. Ser/Thr protein kinase family.</text>
</comment>
<evidence type="ECO:0000256" key="9">
    <source>
        <dbReference type="ARBA" id="ARBA00022729"/>
    </source>
</evidence>
<dbReference type="InterPro" id="IPR011009">
    <property type="entry name" value="Kinase-like_dom_sf"/>
</dbReference>